<evidence type="ECO:0000256" key="3">
    <source>
        <dbReference type="ARBA" id="ARBA00022989"/>
    </source>
</evidence>
<keyword evidence="3 5" id="KW-1133">Transmembrane helix</keyword>
<feature type="transmembrane region" description="Helical" evidence="5">
    <location>
        <begin position="210"/>
        <end position="226"/>
    </location>
</feature>
<organism evidence="7">
    <name type="scientific">Microbacterium sp. A8/3-1</name>
    <dbReference type="NCBI Taxonomy" id="3160749"/>
    <lineage>
        <taxon>Bacteria</taxon>
        <taxon>Bacillati</taxon>
        <taxon>Actinomycetota</taxon>
        <taxon>Actinomycetes</taxon>
        <taxon>Micrococcales</taxon>
        <taxon>Microbacteriaceae</taxon>
        <taxon>Microbacterium</taxon>
    </lineage>
</organism>
<feature type="transmembrane region" description="Helical" evidence="5">
    <location>
        <begin position="47"/>
        <end position="69"/>
    </location>
</feature>
<name>A0AAU7W3Y8_9MICO</name>
<dbReference type="EMBL" id="CP158357">
    <property type="protein sequence ID" value="XBX80148.1"/>
    <property type="molecule type" value="Genomic_DNA"/>
</dbReference>
<feature type="transmembrane region" description="Helical" evidence="5">
    <location>
        <begin position="256"/>
        <end position="281"/>
    </location>
</feature>
<keyword evidence="2 5" id="KW-0812">Transmembrane</keyword>
<feature type="transmembrane region" description="Helical" evidence="5">
    <location>
        <begin position="394"/>
        <end position="411"/>
    </location>
</feature>
<feature type="transmembrane region" description="Helical" evidence="5">
    <location>
        <begin position="135"/>
        <end position="156"/>
    </location>
</feature>
<reference evidence="7" key="1">
    <citation type="submission" date="2024-06" db="EMBL/GenBank/DDBJ databases">
        <title>Draft genome sequence of Microbacterium sp. strain A8/3-1, isolated from Oxytropis tragacanthoides Fisch. ex DC. Root nodules in the Altai region of Russia.</title>
        <authorList>
            <person name="Sazanova A."/>
            <person name="Guro P."/>
            <person name="Kuznetsova I."/>
            <person name="Belimov A."/>
            <person name="Safronova V."/>
        </authorList>
    </citation>
    <scope>NUCLEOTIDE SEQUENCE</scope>
    <source>
        <strain evidence="7">A8/3-1</strain>
    </source>
</reference>
<keyword evidence="7" id="KW-0436">Ligase</keyword>
<dbReference type="InterPro" id="IPR051533">
    <property type="entry name" value="WaaL-like"/>
</dbReference>
<dbReference type="RefSeq" id="WP_350353006.1">
    <property type="nucleotide sequence ID" value="NZ_CP158357.1"/>
</dbReference>
<feature type="transmembrane region" description="Helical" evidence="5">
    <location>
        <begin position="21"/>
        <end position="41"/>
    </location>
</feature>
<evidence type="ECO:0000313" key="7">
    <source>
        <dbReference type="EMBL" id="XBX80148.1"/>
    </source>
</evidence>
<feature type="transmembrane region" description="Helical" evidence="5">
    <location>
        <begin position="355"/>
        <end position="374"/>
    </location>
</feature>
<feature type="transmembrane region" description="Helical" evidence="5">
    <location>
        <begin position="417"/>
        <end position="435"/>
    </location>
</feature>
<keyword evidence="4 5" id="KW-0472">Membrane</keyword>
<sequence>MAYATSPARNRFATSVALTDVPRLGLVPRTLIFLMPVVAAANPVFPVIGPVSPFPLLAACLFIVGVSQARRGGRFGGVRTAVWLFALPMLIIALLTLALRFGAVWAHNEAVAVTAGTLVVLAFSMMRITRSLLRILFNGWLLAFLATSAVTAVEVLTGQRLGASYLDTNPLVSDFGVVSVFYNPNNYAAFISISLPILVAGRSMAASKMLRFLYAGGLLASIPLMLLTNSRFGLAAMLVFGGVWAVLSWQSVVARVIVIVLGIGAVVGVFALAESSVIAYWGNAQYTVPIFGIDVPVDSSIYARWNLAQNGLDALATNPLLGAGPGGFEIHAQNTTVMRQTFRIINPHNGVIELLSQYGVIILVLAVILTITLLRVGASHLRISPLRSPERAMAFALISAVTMLPLVLLMNSSYLEILHTWASLAVFVAIACYLADLGANPKGDDVTPPARVAGPRS</sequence>
<feature type="transmembrane region" description="Helical" evidence="5">
    <location>
        <begin position="81"/>
        <end position="99"/>
    </location>
</feature>
<feature type="transmembrane region" description="Helical" evidence="5">
    <location>
        <begin position="105"/>
        <end position="123"/>
    </location>
</feature>
<evidence type="ECO:0000256" key="2">
    <source>
        <dbReference type="ARBA" id="ARBA00022692"/>
    </source>
</evidence>
<feature type="domain" description="O-antigen ligase-related" evidence="6">
    <location>
        <begin position="218"/>
        <end position="366"/>
    </location>
</feature>
<dbReference type="AlphaFoldDB" id="A0AAU7W3Y8"/>
<dbReference type="PANTHER" id="PTHR37422">
    <property type="entry name" value="TEICHURONIC ACID BIOSYNTHESIS PROTEIN TUAE"/>
    <property type="match status" value="1"/>
</dbReference>
<proteinExistence type="predicted"/>
<dbReference type="InterPro" id="IPR007016">
    <property type="entry name" value="O-antigen_ligase-rel_domated"/>
</dbReference>
<comment type="subcellular location">
    <subcellularLocation>
        <location evidence="1">Membrane</location>
        <topology evidence="1">Multi-pass membrane protein</topology>
    </subcellularLocation>
</comment>
<dbReference type="PANTHER" id="PTHR37422:SF23">
    <property type="entry name" value="TEICHURONIC ACID BIOSYNTHESIS PROTEIN TUAE"/>
    <property type="match status" value="1"/>
</dbReference>
<protein>
    <submittedName>
        <fullName evidence="7">O-antigen ligase family protein</fullName>
    </submittedName>
</protein>
<gene>
    <name evidence="7" type="ORF">ABS642_08680</name>
</gene>
<feature type="transmembrane region" description="Helical" evidence="5">
    <location>
        <begin position="176"/>
        <end position="198"/>
    </location>
</feature>
<accession>A0AAU7W3Y8</accession>
<evidence type="ECO:0000256" key="5">
    <source>
        <dbReference type="SAM" id="Phobius"/>
    </source>
</evidence>
<dbReference type="GO" id="GO:0016874">
    <property type="term" value="F:ligase activity"/>
    <property type="evidence" value="ECO:0007669"/>
    <property type="project" value="UniProtKB-KW"/>
</dbReference>
<dbReference type="GO" id="GO:0016020">
    <property type="term" value="C:membrane"/>
    <property type="evidence" value="ECO:0007669"/>
    <property type="project" value="UniProtKB-SubCell"/>
</dbReference>
<evidence type="ECO:0000256" key="4">
    <source>
        <dbReference type="ARBA" id="ARBA00023136"/>
    </source>
</evidence>
<dbReference type="Pfam" id="PF04932">
    <property type="entry name" value="Wzy_C"/>
    <property type="match status" value="1"/>
</dbReference>
<evidence type="ECO:0000256" key="1">
    <source>
        <dbReference type="ARBA" id="ARBA00004141"/>
    </source>
</evidence>
<evidence type="ECO:0000259" key="6">
    <source>
        <dbReference type="Pfam" id="PF04932"/>
    </source>
</evidence>